<feature type="transmembrane region" description="Helical" evidence="3">
    <location>
        <begin position="317"/>
        <end position="335"/>
    </location>
</feature>
<dbReference type="AlphaFoldDB" id="Q0W7X5"/>
<evidence type="ECO:0000313" key="6">
    <source>
        <dbReference type="Proteomes" id="UP000000663"/>
    </source>
</evidence>
<keyword evidence="3" id="KW-1133">Transmembrane helix</keyword>
<feature type="domain" description="PGF-CTERM archaeal protein-sorting signal" evidence="4">
    <location>
        <begin position="316"/>
        <end position="334"/>
    </location>
</feature>
<protein>
    <recommendedName>
        <fullName evidence="4">PGF-CTERM archaeal protein-sorting signal domain-containing protein</fullName>
    </recommendedName>
</protein>
<feature type="region of interest" description="Disordered" evidence="2">
    <location>
        <begin position="170"/>
        <end position="311"/>
    </location>
</feature>
<reference evidence="5 6" key="1">
    <citation type="journal article" date="2006" name="Science">
        <title>Genome of rice cluster I archaea -- the key methane producers in the rice rhizosphere.</title>
        <authorList>
            <person name="Erkel C."/>
            <person name="Kube M."/>
            <person name="Reinhardt R."/>
            <person name="Liesack W."/>
        </authorList>
    </citation>
    <scope>NUCLEOTIDE SEQUENCE [LARGE SCALE GENOMIC DNA]</scope>
    <source>
        <strain evidence="6">DSM 22066 / NBRC 105507 / MRE50</strain>
    </source>
</reference>
<keyword evidence="3" id="KW-0472">Membrane</keyword>
<sequence>MADNVLLQQISPDCRSSTVCERVVLTHPVKPLHTVTAAPAGRTEARKMRRSMRTLTVIAGILIAIAILSSLSATTALAQTNATQATIVGQVNVNGVPTNGVSVTCGTGSATTSNYNGVDGVYVIAGLPTGTSLPFTATYQGYSYTDTIDPLTAGQQYYEIPAVNIVMETSTPTPTPNATVTPTPAANATVTPTPEANATVTPTPAANATVTPTPEATPTATPTATPVPPTPTPTPEPAPEPAPAQEPASPPVDNTPPADTPEPTPAQSTPTATDVVRDTIAKDPTATASPIGIGTATTQPVPPDLAGPNPTAARSPGFEWVLAIICLAGAAYLVIKKD</sequence>
<feature type="compositionally biased region" description="Pro residues" evidence="2">
    <location>
        <begin position="225"/>
        <end position="264"/>
    </location>
</feature>
<evidence type="ECO:0000256" key="2">
    <source>
        <dbReference type="SAM" id="MobiDB-lite"/>
    </source>
</evidence>
<keyword evidence="3" id="KW-0812">Transmembrane</keyword>
<proteinExistence type="predicted"/>
<gene>
    <name evidence="5" type="ORF">LRC592</name>
</gene>
<evidence type="ECO:0000256" key="3">
    <source>
        <dbReference type="SAM" id="Phobius"/>
    </source>
</evidence>
<dbReference type="InterPro" id="IPR026371">
    <property type="entry name" value="PGF_CTERM"/>
</dbReference>
<feature type="compositionally biased region" description="Low complexity" evidence="2">
    <location>
        <begin position="170"/>
        <end position="224"/>
    </location>
</feature>
<dbReference type="eggNOG" id="arCOG11020">
    <property type="taxonomic scope" value="Archaea"/>
</dbReference>
<name>Q0W7X5_METAR</name>
<accession>Q0W7X5</accession>
<dbReference type="STRING" id="351160.LRC592"/>
<dbReference type="Pfam" id="PF18204">
    <property type="entry name" value="PGF-CTERM"/>
    <property type="match status" value="1"/>
</dbReference>
<evidence type="ECO:0000313" key="5">
    <source>
        <dbReference type="EMBL" id="CAJ35518.1"/>
    </source>
</evidence>
<evidence type="ECO:0000256" key="1">
    <source>
        <dbReference type="ARBA" id="ARBA00022729"/>
    </source>
</evidence>
<evidence type="ECO:0000259" key="4">
    <source>
        <dbReference type="Pfam" id="PF18204"/>
    </source>
</evidence>
<keyword evidence="6" id="KW-1185">Reference proteome</keyword>
<organism evidence="5 6">
    <name type="scientific">Methanocella arvoryzae (strain DSM 22066 / NBRC 105507 / MRE50)</name>
    <dbReference type="NCBI Taxonomy" id="351160"/>
    <lineage>
        <taxon>Archaea</taxon>
        <taxon>Methanobacteriati</taxon>
        <taxon>Methanobacteriota</taxon>
        <taxon>Stenosarchaea group</taxon>
        <taxon>Methanomicrobia</taxon>
        <taxon>Methanocellales</taxon>
        <taxon>Methanocellaceae</taxon>
        <taxon>Methanocella</taxon>
    </lineage>
</organism>
<dbReference type="EMBL" id="AM114193">
    <property type="protein sequence ID" value="CAJ35518.1"/>
    <property type="molecule type" value="Genomic_DNA"/>
</dbReference>
<keyword evidence="1" id="KW-0732">Signal</keyword>
<dbReference type="KEGG" id="rci:LRC592"/>
<dbReference type="Proteomes" id="UP000000663">
    <property type="component" value="Chromosome"/>
</dbReference>
<feature type="transmembrane region" description="Helical" evidence="3">
    <location>
        <begin position="55"/>
        <end position="78"/>
    </location>
</feature>